<proteinExistence type="predicted"/>
<dbReference type="PANTHER" id="PTHR43917">
    <property type="match status" value="1"/>
</dbReference>
<dbReference type="Pfam" id="PF02798">
    <property type="entry name" value="GST_N"/>
    <property type="match status" value="1"/>
</dbReference>
<dbReference type="SUPFAM" id="SSF52833">
    <property type="entry name" value="Thioredoxin-like"/>
    <property type="match status" value="1"/>
</dbReference>
<evidence type="ECO:0000313" key="2">
    <source>
        <dbReference type="EMBL" id="CAE1249044.1"/>
    </source>
</evidence>
<dbReference type="GO" id="GO:0005737">
    <property type="term" value="C:cytoplasm"/>
    <property type="evidence" value="ECO:0007669"/>
    <property type="project" value="TreeGrafter"/>
</dbReference>
<dbReference type="GO" id="GO:0004364">
    <property type="term" value="F:glutathione transferase activity"/>
    <property type="evidence" value="ECO:0007669"/>
    <property type="project" value="UniProtKB-EC"/>
</dbReference>
<dbReference type="EMBL" id="CAHIKZ030001008">
    <property type="protein sequence ID" value="CAE1249044.1"/>
    <property type="molecule type" value="Genomic_DNA"/>
</dbReference>
<gene>
    <name evidence="2" type="ORF">SPHA_26405</name>
</gene>
<dbReference type="GO" id="GO:0006749">
    <property type="term" value="P:glutathione metabolic process"/>
    <property type="evidence" value="ECO:0007669"/>
    <property type="project" value="TreeGrafter"/>
</dbReference>
<dbReference type="SFLD" id="SFLDS00019">
    <property type="entry name" value="Glutathione_Transferase_(cytos"/>
    <property type="match status" value="1"/>
</dbReference>
<name>A0A812BZB0_ACAPH</name>
<dbReference type="AlphaFoldDB" id="A0A812BZB0"/>
<dbReference type="PANTHER" id="PTHR43917:SF8">
    <property type="entry name" value="GH16740P-RELATED"/>
    <property type="match status" value="1"/>
</dbReference>
<evidence type="ECO:0000313" key="3">
    <source>
        <dbReference type="Proteomes" id="UP000597762"/>
    </source>
</evidence>
<dbReference type="InterPro" id="IPR040075">
    <property type="entry name" value="GST_N_Theta"/>
</dbReference>
<feature type="domain" description="GST N-terminal" evidence="1">
    <location>
        <begin position="2"/>
        <end position="83"/>
    </location>
</feature>
<comment type="caution">
    <text evidence="2">The sequence shown here is derived from an EMBL/GenBank/DDBJ whole genome shotgun (WGS) entry which is preliminary data.</text>
</comment>
<dbReference type="InterPro" id="IPR036282">
    <property type="entry name" value="Glutathione-S-Trfase_C_sf"/>
</dbReference>
<reference evidence="2" key="1">
    <citation type="submission" date="2021-01" db="EMBL/GenBank/DDBJ databases">
        <authorList>
            <person name="Li R."/>
            <person name="Bekaert M."/>
        </authorList>
    </citation>
    <scope>NUCLEOTIDE SEQUENCE</scope>
    <source>
        <strain evidence="2">Farmed</strain>
    </source>
</reference>
<dbReference type="SUPFAM" id="SSF47616">
    <property type="entry name" value="GST C-terminal domain-like"/>
    <property type="match status" value="1"/>
</dbReference>
<dbReference type="OrthoDB" id="422574at2759"/>
<dbReference type="InterPro" id="IPR004045">
    <property type="entry name" value="Glutathione_S-Trfase_N"/>
</dbReference>
<protein>
    <submittedName>
        <fullName evidence="2">GST</fullName>
        <ecNumber evidence="2">2.5.1.18</ecNumber>
    </submittedName>
</protein>
<dbReference type="InterPro" id="IPR036249">
    <property type="entry name" value="Thioredoxin-like_sf"/>
</dbReference>
<dbReference type="FunFam" id="3.40.30.10:FF:000176">
    <property type="entry name" value="Glutathione S-transferase theta-1"/>
    <property type="match status" value="1"/>
</dbReference>
<dbReference type="InterPro" id="IPR040079">
    <property type="entry name" value="Glutathione_S-Trfase"/>
</dbReference>
<accession>A0A812BZB0</accession>
<dbReference type="Gene3D" id="3.40.30.10">
    <property type="entry name" value="Glutaredoxin"/>
    <property type="match status" value="1"/>
</dbReference>
<dbReference type="SFLD" id="SFLDG00358">
    <property type="entry name" value="Main_(cytGST)"/>
    <property type="match status" value="1"/>
</dbReference>
<dbReference type="EC" id="2.5.1.18" evidence="2"/>
<evidence type="ECO:0000259" key="1">
    <source>
        <dbReference type="PROSITE" id="PS50404"/>
    </source>
</evidence>
<keyword evidence="2" id="KW-0808">Transferase</keyword>
<dbReference type="CDD" id="cd03050">
    <property type="entry name" value="GST_N_Theta"/>
    <property type="match status" value="1"/>
</dbReference>
<dbReference type="Proteomes" id="UP000597762">
    <property type="component" value="Unassembled WGS sequence"/>
</dbReference>
<organism evidence="2 3">
    <name type="scientific">Acanthosepion pharaonis</name>
    <name type="common">Pharaoh cuttlefish</name>
    <name type="synonym">Sepia pharaonis</name>
    <dbReference type="NCBI Taxonomy" id="158019"/>
    <lineage>
        <taxon>Eukaryota</taxon>
        <taxon>Metazoa</taxon>
        <taxon>Spiralia</taxon>
        <taxon>Lophotrochozoa</taxon>
        <taxon>Mollusca</taxon>
        <taxon>Cephalopoda</taxon>
        <taxon>Coleoidea</taxon>
        <taxon>Decapodiformes</taxon>
        <taxon>Sepiida</taxon>
        <taxon>Sepiina</taxon>
        <taxon>Sepiidae</taxon>
        <taxon>Acanthosepion</taxon>
    </lineage>
</organism>
<dbReference type="InterPro" id="IPR051369">
    <property type="entry name" value="GST_Theta"/>
</dbReference>
<dbReference type="PROSITE" id="PS50404">
    <property type="entry name" value="GST_NTER"/>
    <property type="match status" value="1"/>
</dbReference>
<keyword evidence="3" id="KW-1185">Reference proteome</keyword>
<dbReference type="Gene3D" id="1.20.1050.10">
    <property type="match status" value="1"/>
</dbReference>
<sequence length="230" mass="27143">MAGLKVYYDLLSQPSRALYLFLKVNKIPFIDKVVALRKGEHFNEEFTKVNRFQKVPVIDDNGFVLRESVAILKYLTLKYKLEDHWYPSDFQQQIRVDEYLHWQHANTRLNAAMIFRTIMIEPYRTGKPIKWNLVEHFKGEVSKTVEHLEKDFLQDGPYLCNQPTISICDILGACELMQLNGVHEEQLYESNATVKKWMEQVKKDLAPHFEEAHKIVYMVREMYGKTKGKL</sequence>